<dbReference type="OrthoDB" id="5538672at2759"/>
<dbReference type="WBParaSite" id="ECPE_0000415901-mRNA-1">
    <property type="protein sequence ID" value="ECPE_0000415901-mRNA-1"/>
    <property type="gene ID" value="ECPE_0000415901"/>
</dbReference>
<dbReference type="GO" id="GO:0044458">
    <property type="term" value="P:motile cilium assembly"/>
    <property type="evidence" value="ECO:0007669"/>
    <property type="project" value="TreeGrafter"/>
</dbReference>
<dbReference type="Proteomes" id="UP000272942">
    <property type="component" value="Unassembled WGS sequence"/>
</dbReference>
<gene>
    <name evidence="1" type="ORF">ECPE_LOCUS4151</name>
</gene>
<dbReference type="AlphaFoldDB" id="A0A183AB16"/>
<evidence type="ECO:0000313" key="2">
    <source>
        <dbReference type="Proteomes" id="UP000272942"/>
    </source>
</evidence>
<evidence type="ECO:0000313" key="1">
    <source>
        <dbReference type="EMBL" id="VDP71761.1"/>
    </source>
</evidence>
<dbReference type="PANTHER" id="PTHR46500:SF1">
    <property type="entry name" value="CILIA- AND FLAGELLA-ASSOCIATED PROTEIN 221"/>
    <property type="match status" value="1"/>
</dbReference>
<dbReference type="InterPro" id="IPR029676">
    <property type="entry name" value="CFAP221"/>
</dbReference>
<reference evidence="3" key="1">
    <citation type="submission" date="2016-06" db="UniProtKB">
        <authorList>
            <consortium name="WormBaseParasite"/>
        </authorList>
    </citation>
    <scope>IDENTIFICATION</scope>
</reference>
<sequence>MVELASRNLLLPLESDWVEKEERGGPANYLLDTGNLKILNSASPCFQEIFYKLRGNSFVQADPNEVHFHITENRNSCKKPYKRRLYLINVATKSTRVNFIPPETKWFKLFYSVPKPFVPGSRISCTVTFEPDKTRYYEDVIRVHTEVLAFEALIRQDANEERRNQVRWQAKTGQQPISAGKREQIRREWESAWQNHLNQCTNLESVLQKPIIKYPELIRRNEDNNSVQPRPHRPAQASSNLTVTPSFRTRRLPTDGWTKRWDRLNRFRHAVSKLIIRQRMTGRLKMIKNQIHVKSINEENDGSEEELIIPEDIKDKIGYRITKNSLDSMKRKMPFYWTEQIRTSATEYNKYQPNVEPSHQSAIDIAEVTATIAMPPQSWPVFELSPPWEWQLAGCEMFDPLEARDLALLISDPASMEVQWMVPFLESRLDIAQREDKITVSENKLTYIIPTDRRFPIGDPMSLASSVLKPTKAGTLSSVSVMICLKETESFVSEIRSAENALGDYKSDADSIGSNVAQTMEDFVSRFPEIEVTVRPWIARVHKFSEQDENGNETFLDRFAMNEATTATKHVETSVVKLNCS</sequence>
<organism evidence="3">
    <name type="scientific">Echinostoma caproni</name>
    <dbReference type="NCBI Taxonomy" id="27848"/>
    <lineage>
        <taxon>Eukaryota</taxon>
        <taxon>Metazoa</taxon>
        <taxon>Spiralia</taxon>
        <taxon>Lophotrochozoa</taxon>
        <taxon>Platyhelminthes</taxon>
        <taxon>Trematoda</taxon>
        <taxon>Digenea</taxon>
        <taxon>Plagiorchiida</taxon>
        <taxon>Echinostomata</taxon>
        <taxon>Echinostomatoidea</taxon>
        <taxon>Echinostomatidae</taxon>
        <taxon>Echinostoma</taxon>
    </lineage>
</organism>
<reference evidence="1 2" key="2">
    <citation type="submission" date="2018-11" db="EMBL/GenBank/DDBJ databases">
        <authorList>
            <consortium name="Pathogen Informatics"/>
        </authorList>
    </citation>
    <scope>NUCLEOTIDE SEQUENCE [LARGE SCALE GENOMIC DNA]</scope>
    <source>
        <strain evidence="1 2">Egypt</strain>
    </source>
</reference>
<evidence type="ECO:0000313" key="3">
    <source>
        <dbReference type="WBParaSite" id="ECPE_0000415901-mRNA-1"/>
    </source>
</evidence>
<keyword evidence="2" id="KW-1185">Reference proteome</keyword>
<dbReference type="GO" id="GO:0003341">
    <property type="term" value="P:cilium movement"/>
    <property type="evidence" value="ECO:0007669"/>
    <property type="project" value="InterPro"/>
</dbReference>
<name>A0A183AB16_9TREM</name>
<dbReference type="GO" id="GO:0097729">
    <property type="term" value="C:9+2 motile cilium"/>
    <property type="evidence" value="ECO:0007669"/>
    <property type="project" value="TreeGrafter"/>
</dbReference>
<dbReference type="EMBL" id="UZAN01041039">
    <property type="protein sequence ID" value="VDP71761.1"/>
    <property type="molecule type" value="Genomic_DNA"/>
</dbReference>
<accession>A0A183AB16</accession>
<dbReference type="PANTHER" id="PTHR46500">
    <property type="entry name" value="CILIA- AND FLAGELLA-ASSOCIATED PROTEIN 221"/>
    <property type="match status" value="1"/>
</dbReference>
<protein>
    <submittedName>
        <fullName evidence="3">DUF667 domain-containing protein</fullName>
    </submittedName>
</protein>
<proteinExistence type="predicted"/>